<dbReference type="PIRSF" id="PIRSF017082">
    <property type="entry name" value="YflP"/>
    <property type="match status" value="1"/>
</dbReference>
<dbReference type="AlphaFoldDB" id="A0A9X1VX30"/>
<dbReference type="RefSeq" id="WP_243308802.1">
    <property type="nucleotide sequence ID" value="NZ_JALGBI010000003.1"/>
</dbReference>
<protein>
    <submittedName>
        <fullName evidence="3">Tripartite tricarboxylate transporter substrate binding protein</fullName>
    </submittedName>
</protein>
<evidence type="ECO:0000256" key="2">
    <source>
        <dbReference type="SAM" id="SignalP"/>
    </source>
</evidence>
<dbReference type="InterPro" id="IPR042100">
    <property type="entry name" value="Bug_dom1"/>
</dbReference>
<dbReference type="PANTHER" id="PTHR42928">
    <property type="entry name" value="TRICARBOXYLATE-BINDING PROTEIN"/>
    <property type="match status" value="1"/>
</dbReference>
<proteinExistence type="inferred from homology"/>
<feature type="signal peptide" evidence="2">
    <location>
        <begin position="1"/>
        <end position="22"/>
    </location>
</feature>
<feature type="chain" id="PRO_5040754793" evidence="2">
    <location>
        <begin position="23"/>
        <end position="326"/>
    </location>
</feature>
<accession>A0A9X1VX30</accession>
<dbReference type="Gene3D" id="3.40.190.10">
    <property type="entry name" value="Periplasmic binding protein-like II"/>
    <property type="match status" value="1"/>
</dbReference>
<gene>
    <name evidence="3" type="ORF">MMF98_19595</name>
</gene>
<evidence type="ECO:0000256" key="1">
    <source>
        <dbReference type="ARBA" id="ARBA00006987"/>
    </source>
</evidence>
<dbReference type="InterPro" id="IPR005064">
    <property type="entry name" value="BUG"/>
</dbReference>
<comment type="caution">
    <text evidence="3">The sequence shown here is derived from an EMBL/GenBank/DDBJ whole genome shotgun (WGS) entry which is preliminary data.</text>
</comment>
<dbReference type="SUPFAM" id="SSF53850">
    <property type="entry name" value="Periplasmic binding protein-like II"/>
    <property type="match status" value="1"/>
</dbReference>
<dbReference type="EMBL" id="JALGBI010000003">
    <property type="protein sequence ID" value="MCJ0765421.1"/>
    <property type="molecule type" value="Genomic_DNA"/>
</dbReference>
<evidence type="ECO:0000313" key="3">
    <source>
        <dbReference type="EMBL" id="MCJ0765421.1"/>
    </source>
</evidence>
<dbReference type="Gene3D" id="3.40.190.150">
    <property type="entry name" value="Bordetella uptake gene, domain 1"/>
    <property type="match status" value="1"/>
</dbReference>
<dbReference type="Pfam" id="PF03401">
    <property type="entry name" value="TctC"/>
    <property type="match status" value="1"/>
</dbReference>
<keyword evidence="2" id="KW-0732">Signal</keyword>
<comment type="similarity">
    <text evidence="1">Belongs to the UPF0065 (bug) family.</text>
</comment>
<name>A0A9X1VX30_9BURK</name>
<reference evidence="3" key="1">
    <citation type="submission" date="2022-03" db="EMBL/GenBank/DDBJ databases">
        <authorList>
            <person name="Woo C.Y."/>
        </authorList>
    </citation>
    <scope>NUCLEOTIDE SEQUENCE</scope>
    <source>
        <strain evidence="3">CYS-02</strain>
    </source>
</reference>
<dbReference type="Proteomes" id="UP001139447">
    <property type="component" value="Unassembled WGS sequence"/>
</dbReference>
<keyword evidence="4" id="KW-1185">Reference proteome</keyword>
<organism evidence="3 4">
    <name type="scientific">Variovorax terrae</name>
    <dbReference type="NCBI Taxonomy" id="2923278"/>
    <lineage>
        <taxon>Bacteria</taxon>
        <taxon>Pseudomonadati</taxon>
        <taxon>Pseudomonadota</taxon>
        <taxon>Betaproteobacteria</taxon>
        <taxon>Burkholderiales</taxon>
        <taxon>Comamonadaceae</taxon>
        <taxon>Variovorax</taxon>
    </lineage>
</organism>
<evidence type="ECO:0000313" key="4">
    <source>
        <dbReference type="Proteomes" id="UP001139447"/>
    </source>
</evidence>
<sequence length="326" mass="34705">MQKLTLKAAVAALALCSLAATAQTYPSKLISMVVPFTAGGPADADARAAQPLLQRQLGQNVIVENYAGAGGSIGVARVLGLPADGHSLLMATVSEPILPPLTLPSVKYVAEDLRLVSQLSYTYLALITRPGLKFKDVNELLAYARNPANKELSYATPGNGTLFHLVSEHFKQQTGARMVHVPYKGLAPAFNDLMGNQVDVAFVPLAGNVPGLIEAGKVRALGTTSAARVPQAKDLPSLNEGPALKNFVYTVWTGVFVPRATPEPVVQKLHGALDAVLKGPEYRAFIRDTGGIARDGAQSLPEAAQFYQSEVDRLRSVFKLVKLEVQ</sequence>
<dbReference type="PANTHER" id="PTHR42928:SF5">
    <property type="entry name" value="BLR1237 PROTEIN"/>
    <property type="match status" value="1"/>
</dbReference>
<dbReference type="CDD" id="cd07012">
    <property type="entry name" value="PBP2_Bug_TTT"/>
    <property type="match status" value="1"/>
</dbReference>